<evidence type="ECO:0000256" key="5">
    <source>
        <dbReference type="ARBA" id="ARBA00023136"/>
    </source>
</evidence>
<keyword evidence="3 6" id="KW-0812">Transmembrane</keyword>
<dbReference type="PIRSF" id="PIRSF038958">
    <property type="entry name" value="PG_synth_SpoVB"/>
    <property type="match status" value="1"/>
</dbReference>
<evidence type="ECO:0000256" key="2">
    <source>
        <dbReference type="ARBA" id="ARBA00022475"/>
    </source>
</evidence>
<evidence type="ECO:0000256" key="6">
    <source>
        <dbReference type="SAM" id="Phobius"/>
    </source>
</evidence>
<dbReference type="InterPro" id="IPR002797">
    <property type="entry name" value="Polysacc_synth"/>
</dbReference>
<feature type="transmembrane region" description="Helical" evidence="6">
    <location>
        <begin position="482"/>
        <end position="504"/>
    </location>
</feature>
<accession>A0A9X7Z6G7</accession>
<feature type="transmembrane region" description="Helical" evidence="6">
    <location>
        <begin position="42"/>
        <end position="64"/>
    </location>
</feature>
<keyword evidence="5 6" id="KW-0472">Membrane</keyword>
<feature type="transmembrane region" description="Helical" evidence="6">
    <location>
        <begin position="284"/>
        <end position="304"/>
    </location>
</feature>
<dbReference type="PANTHER" id="PTHR30250">
    <property type="entry name" value="PST FAMILY PREDICTED COLANIC ACID TRANSPORTER"/>
    <property type="match status" value="1"/>
</dbReference>
<evidence type="ECO:0000313" key="8">
    <source>
        <dbReference type="Proteomes" id="UP000663505"/>
    </source>
</evidence>
<keyword evidence="8" id="KW-1185">Reference proteome</keyword>
<feature type="transmembrane region" description="Helical" evidence="6">
    <location>
        <begin position="155"/>
        <end position="176"/>
    </location>
</feature>
<feature type="transmembrane region" description="Helical" evidence="6">
    <location>
        <begin position="451"/>
        <end position="470"/>
    </location>
</feature>
<keyword evidence="2" id="KW-1003">Cell membrane</keyword>
<evidence type="ECO:0000313" key="7">
    <source>
        <dbReference type="EMBL" id="QSO46235.1"/>
    </source>
</evidence>
<dbReference type="InterPro" id="IPR024923">
    <property type="entry name" value="PG_synth_SpoVB"/>
</dbReference>
<reference evidence="7 8" key="1">
    <citation type="submission" date="2021-02" db="EMBL/GenBank/DDBJ databases">
        <title>Alicyclobacillus curvatus sp. nov. and Alicyclobacillus mengziensis sp. nov., two acidophilic bacteria isolated from acid mine drainage.</title>
        <authorList>
            <person name="Huang Y."/>
        </authorList>
    </citation>
    <scope>NUCLEOTIDE SEQUENCE [LARGE SCALE GENOMIC DNA]</scope>
    <source>
        <strain evidence="7 8">S30H14</strain>
    </source>
</reference>
<evidence type="ECO:0000256" key="3">
    <source>
        <dbReference type="ARBA" id="ARBA00022692"/>
    </source>
</evidence>
<feature type="transmembrane region" description="Helical" evidence="6">
    <location>
        <begin position="356"/>
        <end position="375"/>
    </location>
</feature>
<feature type="transmembrane region" description="Helical" evidence="6">
    <location>
        <begin position="325"/>
        <end position="344"/>
    </location>
</feature>
<proteinExistence type="predicted"/>
<organism evidence="7 8">
    <name type="scientific">Alicyclobacillus mengziensis</name>
    <dbReference type="NCBI Taxonomy" id="2931921"/>
    <lineage>
        <taxon>Bacteria</taxon>
        <taxon>Bacillati</taxon>
        <taxon>Bacillota</taxon>
        <taxon>Bacilli</taxon>
        <taxon>Bacillales</taxon>
        <taxon>Alicyclobacillaceae</taxon>
        <taxon>Alicyclobacillus</taxon>
    </lineage>
</organism>
<feature type="transmembrane region" description="Helical" evidence="6">
    <location>
        <begin position="415"/>
        <end position="439"/>
    </location>
</feature>
<name>A0A9X7Z6G7_9BACL</name>
<feature type="transmembrane region" description="Helical" evidence="6">
    <location>
        <begin position="387"/>
        <end position="409"/>
    </location>
</feature>
<comment type="subcellular location">
    <subcellularLocation>
        <location evidence="1">Cell membrane</location>
        <topology evidence="1">Multi-pass membrane protein</topology>
    </subcellularLocation>
</comment>
<dbReference type="Proteomes" id="UP000663505">
    <property type="component" value="Chromosome"/>
</dbReference>
<protein>
    <submittedName>
        <fullName evidence="7">Stage V sporulation protein B</fullName>
    </submittedName>
</protein>
<feature type="transmembrane region" description="Helical" evidence="6">
    <location>
        <begin position="12"/>
        <end position="30"/>
    </location>
</feature>
<dbReference type="EMBL" id="CP071182">
    <property type="protein sequence ID" value="QSO46235.1"/>
    <property type="molecule type" value="Genomic_DNA"/>
</dbReference>
<sequence length="527" mass="56553">MPQRSFFHGAMVLIAASLVTRIMGFAYRIVLTRMIGAAGIGLFQMVFSVLSLILTFVTAGLPVAISKLVAEAIVQNDRVRVERILRVSVTVILSMAGVFTVLMWFGRHLIFHYWLTDPRAYPTYICMIPIVAVIAVSSIYRGYFQGLQDMSPPAWAAILEQTVRIASVWVLAAYFIHYSIAYAAAAAMIGMVLGEIAGLLFLVVQQRYRGRLSVILSDAPARSLESAQQTLHAIIEIAAPVTLNRLIGSLIFAIEPVLVTRSLLKAGISTSTATALYGQYGGMAIPLLVFPTVFTSSLAVNLVPAVSEAIADDKRSRVDARLNQTFIATALVGLPASVVLTVFAEPLCRIIFGESSVGPILALMAPAGFLLYLQGPLTGVLQGLNRAGMVTLNSSIGGVLRLLFVYLLASRPHLGILGVAIALTISVTITTGLHIWTTYRMIGFSVNFADIGKILVATTVVLAVLTVLVPHPAHVTAGPLTAAIFAGVIVYFALLCAFGVLTVARVSRLPKIGIPLARVVRWMPFAH</sequence>
<dbReference type="GO" id="GO:0005886">
    <property type="term" value="C:plasma membrane"/>
    <property type="evidence" value="ECO:0007669"/>
    <property type="project" value="UniProtKB-SubCell"/>
</dbReference>
<dbReference type="InterPro" id="IPR014249">
    <property type="entry name" value="Spore_V_B"/>
</dbReference>
<dbReference type="RefSeq" id="WP_206655604.1">
    <property type="nucleotide sequence ID" value="NZ_CP071182.1"/>
</dbReference>
<dbReference type="InterPro" id="IPR050833">
    <property type="entry name" value="Poly_Biosynth_Transport"/>
</dbReference>
<evidence type="ECO:0000256" key="4">
    <source>
        <dbReference type="ARBA" id="ARBA00022989"/>
    </source>
</evidence>
<feature type="transmembrane region" description="Helical" evidence="6">
    <location>
        <begin position="121"/>
        <end position="143"/>
    </location>
</feature>
<feature type="transmembrane region" description="Helical" evidence="6">
    <location>
        <begin position="84"/>
        <end position="106"/>
    </location>
</feature>
<gene>
    <name evidence="7" type="primary">spoVB</name>
    <name evidence="7" type="ORF">JZ786_17230</name>
</gene>
<feature type="transmembrane region" description="Helical" evidence="6">
    <location>
        <begin position="246"/>
        <end position="264"/>
    </location>
</feature>
<dbReference type="PANTHER" id="PTHR30250:SF24">
    <property type="entry name" value="STAGE V SPORULATION PROTEIN B"/>
    <property type="match status" value="1"/>
</dbReference>
<dbReference type="KEGG" id="afx:JZ786_17230"/>
<dbReference type="NCBIfam" id="TIGR02900">
    <property type="entry name" value="spore_V_B"/>
    <property type="match status" value="1"/>
</dbReference>
<dbReference type="CDD" id="cd13124">
    <property type="entry name" value="MATE_SpoVB_like"/>
    <property type="match status" value="1"/>
</dbReference>
<dbReference type="AlphaFoldDB" id="A0A9X7Z6G7"/>
<keyword evidence="4 6" id="KW-1133">Transmembrane helix</keyword>
<evidence type="ECO:0000256" key="1">
    <source>
        <dbReference type="ARBA" id="ARBA00004651"/>
    </source>
</evidence>
<dbReference type="Pfam" id="PF01943">
    <property type="entry name" value="Polysacc_synt"/>
    <property type="match status" value="1"/>
</dbReference>
<feature type="transmembrane region" description="Helical" evidence="6">
    <location>
        <begin position="182"/>
        <end position="204"/>
    </location>
</feature>